<protein>
    <submittedName>
        <fullName evidence="1">Uncharacterized protein</fullName>
    </submittedName>
</protein>
<gene>
    <name evidence="1" type="ORF">WKI67_37935</name>
</gene>
<reference evidence="1" key="1">
    <citation type="submission" date="2024-03" db="EMBL/GenBank/DDBJ databases">
        <title>Novel Streptomyces species of biotechnological and ecological value are a feature of Machair soil.</title>
        <authorList>
            <person name="Prole J.R."/>
            <person name="Goodfellow M."/>
            <person name="Allenby N."/>
            <person name="Ward A.C."/>
        </authorList>
    </citation>
    <scope>NUCLEOTIDE SEQUENCE</scope>
    <source>
        <strain evidence="1">MS2.AVA.5</strain>
    </source>
</reference>
<dbReference type="Proteomes" id="UP001377168">
    <property type="component" value="Unassembled WGS sequence"/>
</dbReference>
<evidence type="ECO:0000313" key="2">
    <source>
        <dbReference type="Proteomes" id="UP001377168"/>
    </source>
</evidence>
<comment type="caution">
    <text evidence="1">The sequence shown here is derived from an EMBL/GenBank/DDBJ whole genome shotgun (WGS) entry which is preliminary data.</text>
</comment>
<keyword evidence="2" id="KW-1185">Reference proteome</keyword>
<organism evidence="1 2">
    <name type="scientific">Streptomyces achmelvichensis</name>
    <dbReference type="NCBI Taxonomy" id="3134111"/>
    <lineage>
        <taxon>Bacteria</taxon>
        <taxon>Bacillati</taxon>
        <taxon>Actinomycetota</taxon>
        <taxon>Actinomycetes</taxon>
        <taxon>Kitasatosporales</taxon>
        <taxon>Streptomycetaceae</taxon>
        <taxon>Streptomyces</taxon>
    </lineage>
</organism>
<accession>A0ACC6Q5X5</accession>
<proteinExistence type="predicted"/>
<sequence>MRHSPRRTGPHRFRRPVLAALAVCATAAGIAGCAADTGARDDGAAPQVSPPISASPLWPQYSGPTPDEGETAAPYRRYVNVKGIEVPAGDLRRVSVLRLLEQDPNVPQLVRTALQSCPGGSCGLRTPAYRDLTDDGRDELVVALDDPVGGLTLVQVYRAFGTSVRPILISWNTIGATGVTLGNDLILSSTGKDGRFTTRYRWNGTELVSTAPQDALGDDEPSVTAVPPADATPLPENPATPIPPTRTP</sequence>
<name>A0ACC6Q5X5_9ACTN</name>
<dbReference type="EMBL" id="JBBKAJ010000022">
    <property type="protein sequence ID" value="MEJ8639143.1"/>
    <property type="molecule type" value="Genomic_DNA"/>
</dbReference>
<evidence type="ECO:0000313" key="1">
    <source>
        <dbReference type="EMBL" id="MEJ8639143.1"/>
    </source>
</evidence>